<dbReference type="SUPFAM" id="SSF46689">
    <property type="entry name" value="Homeodomain-like"/>
    <property type="match status" value="1"/>
</dbReference>
<dbReference type="PRINTS" id="PR00455">
    <property type="entry name" value="HTHTETR"/>
</dbReference>
<protein>
    <submittedName>
        <fullName evidence="5">Transcriptional regulator, TetR family</fullName>
    </submittedName>
</protein>
<name>A0ABT1JCT7_ACTCY</name>
<keyword evidence="6" id="KW-1185">Reference proteome</keyword>
<dbReference type="InterPro" id="IPR009057">
    <property type="entry name" value="Homeodomain-like_sf"/>
</dbReference>
<comment type="caution">
    <text evidence="5">The sequence shown here is derived from an EMBL/GenBank/DDBJ whole genome shotgun (WGS) entry which is preliminary data.</text>
</comment>
<keyword evidence="1 2" id="KW-0238">DNA-binding</keyword>
<dbReference type="InterPro" id="IPR001647">
    <property type="entry name" value="HTH_TetR"/>
</dbReference>
<dbReference type="InterPro" id="IPR039536">
    <property type="entry name" value="TetR_C_Proteobacteria"/>
</dbReference>
<reference evidence="5 6" key="1">
    <citation type="submission" date="2022-06" db="EMBL/GenBank/DDBJ databases">
        <title>Genomic Encyclopedia of Type Strains, Phase I: the one thousand microbial genomes (KMG-I) project.</title>
        <authorList>
            <person name="Kyrpides N."/>
        </authorList>
    </citation>
    <scope>NUCLEOTIDE SEQUENCE [LARGE SCALE GENOMIC DNA]</scope>
    <source>
        <strain evidence="5 6">DSM 43889</strain>
    </source>
</reference>
<organism evidence="5 6">
    <name type="scientific">Actinoalloteichus caeruleus DSM 43889</name>
    <dbReference type="NCBI Taxonomy" id="1120930"/>
    <lineage>
        <taxon>Bacteria</taxon>
        <taxon>Bacillati</taxon>
        <taxon>Actinomycetota</taxon>
        <taxon>Actinomycetes</taxon>
        <taxon>Pseudonocardiales</taxon>
        <taxon>Pseudonocardiaceae</taxon>
        <taxon>Actinoalloteichus</taxon>
        <taxon>Actinoalloteichus cyanogriseus</taxon>
    </lineage>
</organism>
<feature type="compositionally biased region" description="Basic and acidic residues" evidence="3">
    <location>
        <begin position="15"/>
        <end position="24"/>
    </location>
</feature>
<evidence type="ECO:0000313" key="6">
    <source>
        <dbReference type="Proteomes" id="UP000791080"/>
    </source>
</evidence>
<feature type="DNA-binding region" description="H-T-H motif" evidence="2">
    <location>
        <begin position="44"/>
        <end position="63"/>
    </location>
</feature>
<dbReference type="Pfam" id="PF14246">
    <property type="entry name" value="TetR_C_7"/>
    <property type="match status" value="1"/>
</dbReference>
<dbReference type="PROSITE" id="PS01081">
    <property type="entry name" value="HTH_TETR_1"/>
    <property type="match status" value="1"/>
</dbReference>
<evidence type="ECO:0000256" key="2">
    <source>
        <dbReference type="PROSITE-ProRule" id="PRU00335"/>
    </source>
</evidence>
<gene>
    <name evidence="5" type="ORF">G443_000567</name>
</gene>
<evidence type="ECO:0000259" key="4">
    <source>
        <dbReference type="PROSITE" id="PS50977"/>
    </source>
</evidence>
<evidence type="ECO:0000313" key="5">
    <source>
        <dbReference type="EMBL" id="MCP2330297.1"/>
    </source>
</evidence>
<feature type="domain" description="HTH tetR-type" evidence="4">
    <location>
        <begin position="21"/>
        <end position="81"/>
    </location>
</feature>
<sequence length="212" mass="22993">MTHVEATGRPKRGRPTQEERERRRDQVLDAAVSLFVAKGFGQTSIDELAAAARVTKRTIYTYFGDKAEVFTAAVERFRVSALAQLTAEDESLTDVATRLVLVLHSDEAVGLHRLMIAEAPQFPRLAERFYASGPLGYIELLSALLDAEGTPPDAAADGRAEALFGLLLGEPHRRRLLGLTAAPSPAEARRHARAALRLVVGEVTAPADRPTS</sequence>
<dbReference type="Gene3D" id="1.10.357.10">
    <property type="entry name" value="Tetracycline Repressor, domain 2"/>
    <property type="match status" value="1"/>
</dbReference>
<dbReference type="Pfam" id="PF00440">
    <property type="entry name" value="TetR_N"/>
    <property type="match status" value="1"/>
</dbReference>
<accession>A0ABT1JCT7</accession>
<dbReference type="InterPro" id="IPR050109">
    <property type="entry name" value="HTH-type_TetR-like_transc_reg"/>
</dbReference>
<dbReference type="Proteomes" id="UP000791080">
    <property type="component" value="Unassembled WGS sequence"/>
</dbReference>
<dbReference type="PROSITE" id="PS50977">
    <property type="entry name" value="HTH_TETR_2"/>
    <property type="match status" value="1"/>
</dbReference>
<evidence type="ECO:0000256" key="1">
    <source>
        <dbReference type="ARBA" id="ARBA00023125"/>
    </source>
</evidence>
<evidence type="ECO:0000256" key="3">
    <source>
        <dbReference type="SAM" id="MobiDB-lite"/>
    </source>
</evidence>
<dbReference type="InterPro" id="IPR023772">
    <property type="entry name" value="DNA-bd_HTH_TetR-type_CS"/>
</dbReference>
<dbReference type="PANTHER" id="PTHR30055">
    <property type="entry name" value="HTH-TYPE TRANSCRIPTIONAL REGULATOR RUTR"/>
    <property type="match status" value="1"/>
</dbReference>
<feature type="region of interest" description="Disordered" evidence="3">
    <location>
        <begin position="1"/>
        <end position="24"/>
    </location>
</feature>
<dbReference type="EMBL" id="AUBJ02000001">
    <property type="protein sequence ID" value="MCP2330297.1"/>
    <property type="molecule type" value="Genomic_DNA"/>
</dbReference>
<dbReference type="PANTHER" id="PTHR30055:SF146">
    <property type="entry name" value="HTH-TYPE TRANSCRIPTIONAL DUAL REGULATOR CECR"/>
    <property type="match status" value="1"/>
</dbReference>
<proteinExistence type="predicted"/>
<dbReference type="RefSeq" id="WP_026418150.1">
    <property type="nucleotide sequence ID" value="NZ_AUBJ02000001.1"/>
</dbReference>